<dbReference type="EMBL" id="GBRH01272306">
    <property type="protein sequence ID" value="JAD25589.1"/>
    <property type="molecule type" value="Transcribed_RNA"/>
</dbReference>
<proteinExistence type="predicted"/>
<reference evidence="1" key="1">
    <citation type="submission" date="2014-09" db="EMBL/GenBank/DDBJ databases">
        <authorList>
            <person name="Magalhaes I.L.F."/>
            <person name="Oliveira U."/>
            <person name="Santos F.R."/>
            <person name="Vidigal T.H.D.A."/>
            <person name="Brescovit A.D."/>
            <person name="Santos A.J."/>
        </authorList>
    </citation>
    <scope>NUCLEOTIDE SEQUENCE</scope>
    <source>
        <tissue evidence="1">Shoot tissue taken approximately 20 cm above the soil surface</tissue>
    </source>
</reference>
<sequence>METTEIFQGRSRVAAFIEYSSYHDAAHDSGGCKSSVSMIAADSMTSSRLLSLPRSRHGRNAS</sequence>
<organism evidence="1">
    <name type="scientific">Arundo donax</name>
    <name type="common">Giant reed</name>
    <name type="synonym">Donax arundinaceus</name>
    <dbReference type="NCBI Taxonomy" id="35708"/>
    <lineage>
        <taxon>Eukaryota</taxon>
        <taxon>Viridiplantae</taxon>
        <taxon>Streptophyta</taxon>
        <taxon>Embryophyta</taxon>
        <taxon>Tracheophyta</taxon>
        <taxon>Spermatophyta</taxon>
        <taxon>Magnoliopsida</taxon>
        <taxon>Liliopsida</taxon>
        <taxon>Poales</taxon>
        <taxon>Poaceae</taxon>
        <taxon>PACMAD clade</taxon>
        <taxon>Arundinoideae</taxon>
        <taxon>Arundineae</taxon>
        <taxon>Arundo</taxon>
    </lineage>
</organism>
<accession>A0A0A8YGX4</accession>
<protein>
    <submittedName>
        <fullName evidence="1">Uncharacterized protein</fullName>
    </submittedName>
</protein>
<name>A0A0A8YGX4_ARUDO</name>
<dbReference type="AlphaFoldDB" id="A0A0A8YGX4"/>
<evidence type="ECO:0000313" key="1">
    <source>
        <dbReference type="EMBL" id="JAD25589.1"/>
    </source>
</evidence>
<reference evidence="1" key="2">
    <citation type="journal article" date="2015" name="Data Brief">
        <title>Shoot transcriptome of the giant reed, Arundo donax.</title>
        <authorList>
            <person name="Barrero R.A."/>
            <person name="Guerrero F.D."/>
            <person name="Moolhuijzen P."/>
            <person name="Goolsby J.A."/>
            <person name="Tidwell J."/>
            <person name="Bellgard S.E."/>
            <person name="Bellgard M.I."/>
        </authorList>
    </citation>
    <scope>NUCLEOTIDE SEQUENCE</scope>
    <source>
        <tissue evidence="1">Shoot tissue taken approximately 20 cm above the soil surface</tissue>
    </source>
</reference>